<protein>
    <submittedName>
        <fullName evidence="2">Uncharacterized protein</fullName>
    </submittedName>
</protein>
<evidence type="ECO:0000313" key="3">
    <source>
        <dbReference type="Proteomes" id="UP000219922"/>
    </source>
</evidence>
<feature type="transmembrane region" description="Helical" evidence="1">
    <location>
        <begin position="43"/>
        <end position="65"/>
    </location>
</feature>
<sequence>MKFVILAFSIVFIFCMHHIANLVMKNATNSNMVNKKYVKLLQFAKFAPIIALLVLSILVVTTLHTKPDIRLYHAWFAAQFWAYYTFLFCSYMITKSKVCLLPMVAALLIASYITPLNHFEDLFTGNYVFIAEIMGSIMFVYQWTITRKIHKEMNRH</sequence>
<dbReference type="RefSeq" id="WP_098006318.1">
    <property type="nucleotide sequence ID" value="NZ_NVMX01000077.1"/>
</dbReference>
<organism evidence="2 3">
    <name type="scientific">Bacillus cereus</name>
    <dbReference type="NCBI Taxonomy" id="1396"/>
    <lineage>
        <taxon>Bacteria</taxon>
        <taxon>Bacillati</taxon>
        <taxon>Bacillota</taxon>
        <taxon>Bacilli</taxon>
        <taxon>Bacillales</taxon>
        <taxon>Bacillaceae</taxon>
        <taxon>Bacillus</taxon>
        <taxon>Bacillus cereus group</taxon>
    </lineage>
</organism>
<name>A0A9X6XW90_BACCE</name>
<feature type="transmembrane region" description="Helical" evidence="1">
    <location>
        <begin position="6"/>
        <end position="23"/>
    </location>
</feature>
<dbReference type="Proteomes" id="UP000219922">
    <property type="component" value="Unassembled WGS sequence"/>
</dbReference>
<keyword evidence="1" id="KW-1133">Transmembrane helix</keyword>
<gene>
    <name evidence="2" type="ORF">CON36_30710</name>
</gene>
<proteinExistence type="predicted"/>
<evidence type="ECO:0000256" key="1">
    <source>
        <dbReference type="SAM" id="Phobius"/>
    </source>
</evidence>
<reference evidence="2 3" key="1">
    <citation type="submission" date="2017-09" db="EMBL/GenBank/DDBJ databases">
        <title>Large-scale bioinformatics analysis of Bacillus genomes uncovers conserved roles of natural products in bacterial physiology.</title>
        <authorList>
            <consortium name="Agbiome Team Llc"/>
            <person name="Bleich R.M."/>
            <person name="Grubbs K.J."/>
            <person name="Santa Maria K.C."/>
            <person name="Allen S.E."/>
            <person name="Farag S."/>
            <person name="Shank E.A."/>
            <person name="Bowers A."/>
        </authorList>
    </citation>
    <scope>NUCLEOTIDE SEQUENCE [LARGE SCALE GENOMIC DNA]</scope>
    <source>
        <strain evidence="2 3">AFS092789</strain>
    </source>
</reference>
<evidence type="ECO:0000313" key="2">
    <source>
        <dbReference type="EMBL" id="PDZ95001.1"/>
    </source>
</evidence>
<accession>A0A9X6XW90</accession>
<keyword evidence="1" id="KW-0812">Transmembrane</keyword>
<feature type="transmembrane region" description="Helical" evidence="1">
    <location>
        <begin position="127"/>
        <end position="145"/>
    </location>
</feature>
<feature type="transmembrane region" description="Helical" evidence="1">
    <location>
        <begin position="71"/>
        <end position="91"/>
    </location>
</feature>
<keyword evidence="1" id="KW-0472">Membrane</keyword>
<comment type="caution">
    <text evidence="2">The sequence shown here is derived from an EMBL/GenBank/DDBJ whole genome shotgun (WGS) entry which is preliminary data.</text>
</comment>
<dbReference type="AlphaFoldDB" id="A0A9X6XW90"/>
<dbReference type="EMBL" id="NVMX01000077">
    <property type="protein sequence ID" value="PDZ95001.1"/>
    <property type="molecule type" value="Genomic_DNA"/>
</dbReference>
<feature type="transmembrane region" description="Helical" evidence="1">
    <location>
        <begin position="98"/>
        <end position="115"/>
    </location>
</feature>